<dbReference type="AlphaFoldDB" id="A0A6A4SDM6"/>
<dbReference type="EMBL" id="VEVO01000015">
    <property type="protein sequence ID" value="KAF0030358.1"/>
    <property type="molecule type" value="Genomic_DNA"/>
</dbReference>
<proteinExistence type="predicted"/>
<dbReference type="Proteomes" id="UP000438429">
    <property type="component" value="Unassembled WGS sequence"/>
</dbReference>
<gene>
    <name evidence="1" type="ORF">F2P81_017089</name>
</gene>
<name>A0A6A4SDM6_SCOMX</name>
<reference evidence="1 2" key="1">
    <citation type="submission" date="2019-06" db="EMBL/GenBank/DDBJ databases">
        <title>Draft genomes of female and male turbot (Scophthalmus maximus).</title>
        <authorList>
            <person name="Xu H."/>
            <person name="Xu X.-W."/>
            <person name="Shao C."/>
            <person name="Chen S."/>
        </authorList>
    </citation>
    <scope>NUCLEOTIDE SEQUENCE [LARGE SCALE GENOMIC DNA]</scope>
    <source>
        <strain evidence="1">Ysfricsl-2016a</strain>
        <tissue evidence="1">Blood</tissue>
    </source>
</reference>
<evidence type="ECO:0000313" key="1">
    <source>
        <dbReference type="EMBL" id="KAF0030358.1"/>
    </source>
</evidence>
<evidence type="ECO:0000313" key="2">
    <source>
        <dbReference type="Proteomes" id="UP000438429"/>
    </source>
</evidence>
<sequence length="109" mass="12962">MKRDDVYFQKRKRGTFFAHSLLALMSEAYRERVFALSRYASDIKARSEWPGECRGTAEDITEQRHLLFPCRIPPVKTPNGEAPLSHYGRFHYLTICHYQYRHLIRQTPM</sequence>
<protein>
    <submittedName>
        <fullName evidence="1">Uncharacterized protein</fullName>
    </submittedName>
</protein>
<comment type="caution">
    <text evidence="1">The sequence shown here is derived from an EMBL/GenBank/DDBJ whole genome shotgun (WGS) entry which is preliminary data.</text>
</comment>
<accession>A0A6A4SDM6</accession>
<organism evidence="1 2">
    <name type="scientific">Scophthalmus maximus</name>
    <name type="common">Turbot</name>
    <name type="synonym">Psetta maxima</name>
    <dbReference type="NCBI Taxonomy" id="52904"/>
    <lineage>
        <taxon>Eukaryota</taxon>
        <taxon>Metazoa</taxon>
        <taxon>Chordata</taxon>
        <taxon>Craniata</taxon>
        <taxon>Vertebrata</taxon>
        <taxon>Euteleostomi</taxon>
        <taxon>Actinopterygii</taxon>
        <taxon>Neopterygii</taxon>
        <taxon>Teleostei</taxon>
        <taxon>Neoteleostei</taxon>
        <taxon>Acanthomorphata</taxon>
        <taxon>Carangaria</taxon>
        <taxon>Pleuronectiformes</taxon>
        <taxon>Pleuronectoidei</taxon>
        <taxon>Scophthalmidae</taxon>
        <taxon>Scophthalmus</taxon>
    </lineage>
</organism>